<comment type="subcellular location">
    <subcellularLocation>
        <location evidence="1">Nucleus</location>
    </subcellularLocation>
</comment>
<dbReference type="EMBL" id="LJZO01000013">
    <property type="protein sequence ID" value="ROV98531.1"/>
    <property type="molecule type" value="Genomic_DNA"/>
</dbReference>
<dbReference type="InterPro" id="IPR003173">
    <property type="entry name" value="PC4_C"/>
</dbReference>
<comment type="similarity">
    <text evidence="2">Belongs to the transcriptional coactivator PC4 family.</text>
</comment>
<feature type="domain" description="Transcriptional coactivator p15 (PC4) C-terminal" evidence="8">
    <location>
        <begin position="54"/>
        <end position="106"/>
    </location>
</feature>
<dbReference type="GO" id="GO:0005634">
    <property type="term" value="C:nucleus"/>
    <property type="evidence" value="ECO:0007669"/>
    <property type="project" value="UniProtKB-SubCell"/>
</dbReference>
<dbReference type="OrthoDB" id="2505440at2759"/>
<dbReference type="PANTHER" id="PTHR13215">
    <property type="entry name" value="RNA POLYMERASE II TRANSCRIPTIONAL COACTIVATOR"/>
    <property type="match status" value="1"/>
</dbReference>
<accession>A0A423W5B7</accession>
<feature type="compositionally biased region" description="Basic and acidic residues" evidence="7">
    <location>
        <begin position="153"/>
        <end position="179"/>
    </location>
</feature>
<evidence type="ECO:0000256" key="3">
    <source>
        <dbReference type="ARBA" id="ARBA00023015"/>
    </source>
</evidence>
<dbReference type="AlphaFoldDB" id="A0A423W5B7"/>
<dbReference type="Gene3D" id="2.30.31.10">
    <property type="entry name" value="Transcriptional Coactivator Pc4, Chain A"/>
    <property type="match status" value="1"/>
</dbReference>
<organism evidence="9 10">
    <name type="scientific">Cytospora chrysosperma</name>
    <name type="common">Cytospora canker fungus</name>
    <name type="synonym">Sphaeria chrysosperma</name>
    <dbReference type="NCBI Taxonomy" id="252740"/>
    <lineage>
        <taxon>Eukaryota</taxon>
        <taxon>Fungi</taxon>
        <taxon>Dikarya</taxon>
        <taxon>Ascomycota</taxon>
        <taxon>Pezizomycotina</taxon>
        <taxon>Sordariomycetes</taxon>
        <taxon>Sordariomycetidae</taxon>
        <taxon>Diaporthales</taxon>
        <taxon>Cytosporaceae</taxon>
        <taxon>Cytospora</taxon>
    </lineage>
</organism>
<reference evidence="9 10" key="1">
    <citation type="submission" date="2015-09" db="EMBL/GenBank/DDBJ databases">
        <title>Host preference determinants of Valsa canker pathogens revealed by comparative genomics.</title>
        <authorList>
            <person name="Yin Z."/>
            <person name="Huang L."/>
        </authorList>
    </citation>
    <scope>NUCLEOTIDE SEQUENCE [LARGE SCALE GENOMIC DNA]</scope>
    <source>
        <strain evidence="9 10">YSFL</strain>
    </source>
</reference>
<keyword evidence="3" id="KW-0805">Transcription regulation</keyword>
<protein>
    <recommendedName>
        <fullName evidence="8">Transcriptional coactivator p15 (PC4) C-terminal domain-containing protein</fullName>
    </recommendedName>
</protein>
<keyword evidence="6" id="KW-0539">Nucleus</keyword>
<evidence type="ECO:0000256" key="4">
    <source>
        <dbReference type="ARBA" id="ARBA00023125"/>
    </source>
</evidence>
<feature type="compositionally biased region" description="Polar residues" evidence="7">
    <location>
        <begin position="8"/>
        <end position="17"/>
    </location>
</feature>
<evidence type="ECO:0000256" key="2">
    <source>
        <dbReference type="ARBA" id="ARBA00009001"/>
    </source>
</evidence>
<dbReference type="Proteomes" id="UP000284375">
    <property type="component" value="Unassembled WGS sequence"/>
</dbReference>
<evidence type="ECO:0000313" key="9">
    <source>
        <dbReference type="EMBL" id="ROV98531.1"/>
    </source>
</evidence>
<dbReference type="GO" id="GO:0003713">
    <property type="term" value="F:transcription coactivator activity"/>
    <property type="evidence" value="ECO:0007669"/>
    <property type="project" value="InterPro"/>
</dbReference>
<dbReference type="SUPFAM" id="SSF54447">
    <property type="entry name" value="ssDNA-binding transcriptional regulator domain"/>
    <property type="match status" value="1"/>
</dbReference>
<feature type="region of interest" description="Disordered" evidence="7">
    <location>
        <begin position="1"/>
        <end position="51"/>
    </location>
</feature>
<dbReference type="GO" id="GO:0060261">
    <property type="term" value="P:positive regulation of transcription initiation by RNA polymerase II"/>
    <property type="evidence" value="ECO:0007669"/>
    <property type="project" value="InterPro"/>
</dbReference>
<dbReference type="STRING" id="252740.A0A423W5B7"/>
<dbReference type="InterPro" id="IPR045125">
    <property type="entry name" value="Sub1/Tcp4-like"/>
</dbReference>
<evidence type="ECO:0000256" key="7">
    <source>
        <dbReference type="SAM" id="MobiDB-lite"/>
    </source>
</evidence>
<keyword evidence="5" id="KW-0804">Transcription</keyword>
<keyword evidence="4" id="KW-0238">DNA-binding</keyword>
<evidence type="ECO:0000256" key="6">
    <source>
        <dbReference type="ARBA" id="ARBA00023242"/>
    </source>
</evidence>
<proteinExistence type="inferred from homology"/>
<name>A0A423W5B7_CYTCH</name>
<evidence type="ECO:0000259" key="8">
    <source>
        <dbReference type="Pfam" id="PF02229"/>
    </source>
</evidence>
<keyword evidence="10" id="KW-1185">Reference proteome</keyword>
<dbReference type="InterPro" id="IPR009044">
    <property type="entry name" value="ssDNA-bd_transcriptional_reg"/>
</dbReference>
<evidence type="ECO:0000256" key="5">
    <source>
        <dbReference type="ARBA" id="ARBA00023163"/>
    </source>
</evidence>
<comment type="caution">
    <text evidence="9">The sequence shown here is derived from an EMBL/GenBank/DDBJ whole genome shotgun (WGS) entry which is preliminary data.</text>
</comment>
<dbReference type="Pfam" id="PF02229">
    <property type="entry name" value="PC4"/>
    <property type="match status" value="1"/>
</dbReference>
<sequence>MVKRLKRSSSFVASDNSGGEEPPAKVSKLPKSTSKNSSSSKDSKQVDDEGNTFWDLSNKRRIVVQKFKGNVYVNLREYYEDKKTGAMKPGMKGLMLSVEQYQTLLSTVPAINKELRKIGVKIGDEAAEAVAAGDADEGATDKNAVEEDDDSEPDKKPAKSTKVKVEKVEEKHAPAETKPKGKKANIEATSDEDDEEY</sequence>
<dbReference type="GO" id="GO:0003677">
    <property type="term" value="F:DNA binding"/>
    <property type="evidence" value="ECO:0007669"/>
    <property type="project" value="UniProtKB-KW"/>
</dbReference>
<evidence type="ECO:0000313" key="10">
    <source>
        <dbReference type="Proteomes" id="UP000284375"/>
    </source>
</evidence>
<feature type="compositionally biased region" description="Low complexity" evidence="7">
    <location>
        <begin position="27"/>
        <end position="40"/>
    </location>
</feature>
<gene>
    <name evidence="9" type="ORF">VSDG_04227</name>
</gene>
<evidence type="ECO:0000256" key="1">
    <source>
        <dbReference type="ARBA" id="ARBA00004123"/>
    </source>
</evidence>
<feature type="region of interest" description="Disordered" evidence="7">
    <location>
        <begin position="130"/>
        <end position="197"/>
    </location>
</feature>